<dbReference type="PANTHER" id="PTHR11102">
    <property type="entry name" value="SEL-1-LIKE PROTEIN"/>
    <property type="match status" value="1"/>
</dbReference>
<dbReference type="SUPFAM" id="SSF81901">
    <property type="entry name" value="HCP-like"/>
    <property type="match status" value="2"/>
</dbReference>
<dbReference type="InterPro" id="IPR011990">
    <property type="entry name" value="TPR-like_helical_dom_sf"/>
</dbReference>
<dbReference type="STRING" id="1002804.HBZC1_00900"/>
<dbReference type="InterPro" id="IPR006597">
    <property type="entry name" value="Sel1-like"/>
</dbReference>
<dbReference type="Gene3D" id="1.25.40.10">
    <property type="entry name" value="Tetratricopeptide repeat domain"/>
    <property type="match status" value="2"/>
</dbReference>
<dbReference type="Pfam" id="PF08238">
    <property type="entry name" value="Sel1"/>
    <property type="match status" value="7"/>
</dbReference>
<evidence type="ECO:0000313" key="5">
    <source>
        <dbReference type="EMBL" id="CCB79076.1"/>
    </source>
</evidence>
<name>F8KQS2_HELBC</name>
<evidence type="ECO:0000256" key="1">
    <source>
        <dbReference type="ARBA" id="ARBA00001526"/>
    </source>
</evidence>
<evidence type="ECO:0000256" key="4">
    <source>
        <dbReference type="ARBA" id="ARBA00023251"/>
    </source>
</evidence>
<gene>
    <name evidence="5" type="ordered locus">HBZC1_00900</name>
</gene>
<keyword evidence="6" id="KW-1185">Reference proteome</keyword>
<dbReference type="EC" id="3.5.2.6" evidence="2"/>
<dbReference type="GO" id="GO:0046677">
    <property type="term" value="P:response to antibiotic"/>
    <property type="evidence" value="ECO:0007669"/>
    <property type="project" value="UniProtKB-KW"/>
</dbReference>
<evidence type="ECO:0000313" key="6">
    <source>
        <dbReference type="Proteomes" id="UP000008387"/>
    </source>
</evidence>
<dbReference type="EMBL" id="FR871757">
    <property type="protein sequence ID" value="CCB79076.1"/>
    <property type="molecule type" value="Genomic_DNA"/>
</dbReference>
<dbReference type="GO" id="GO:0036503">
    <property type="term" value="P:ERAD pathway"/>
    <property type="evidence" value="ECO:0007669"/>
    <property type="project" value="TreeGrafter"/>
</dbReference>
<comment type="catalytic activity">
    <reaction evidence="1">
        <text>a beta-lactam + H2O = a substituted beta-amino acid</text>
        <dbReference type="Rhea" id="RHEA:20401"/>
        <dbReference type="ChEBI" id="CHEBI:15377"/>
        <dbReference type="ChEBI" id="CHEBI:35627"/>
        <dbReference type="ChEBI" id="CHEBI:140347"/>
        <dbReference type="EC" id="3.5.2.6"/>
    </reaction>
</comment>
<dbReference type="Proteomes" id="UP000008387">
    <property type="component" value="Chromosome"/>
</dbReference>
<dbReference type="InterPro" id="IPR050767">
    <property type="entry name" value="Sel1_AlgK"/>
</dbReference>
<dbReference type="AlphaFoldDB" id="F8KQS2"/>
<organism evidence="5 6">
    <name type="scientific">Helicobacter bizzozeronii (strain CIII-1)</name>
    <dbReference type="NCBI Taxonomy" id="1002804"/>
    <lineage>
        <taxon>Bacteria</taxon>
        <taxon>Pseudomonadati</taxon>
        <taxon>Campylobacterota</taxon>
        <taxon>Epsilonproteobacteria</taxon>
        <taxon>Campylobacterales</taxon>
        <taxon>Helicobacteraceae</taxon>
        <taxon>Helicobacter</taxon>
    </lineage>
</organism>
<protein>
    <recommendedName>
        <fullName evidence="2">beta-lactamase</fullName>
        <ecNumber evidence="2">3.5.2.6</ecNumber>
    </recommendedName>
</protein>
<sequence>MVIEVGVARLASMLKIILLWMCCLGVMHASDADTYFAHAIRAWEYEDAHTAKIYFSKLAKMGDRRGFSGLGMLDVNWWDYAGFIVPDRREIYRKDRVKYKEALQYFQKAADMGDGLGFFGLGYMYFYGDGVSKDKTKAQQYLQKACQIWEKEGKEGNVQAYVFLGRLYAGQRYYRVPDFYNDPQKSVAYFKKVMEMGDPRGYFELGEFYNQKKEEASADKKFQSAWEYENKADQYYQKAAQLDYAIAYYRLFKSAINPYRYLQKSADMGYGTACYDLGYYAYNRERDTQKALKYFNKACIMGDYDSCYLVYQITGKKPAEPVEKGFWDWLRDLF</sequence>
<evidence type="ECO:0000256" key="3">
    <source>
        <dbReference type="ARBA" id="ARBA00023157"/>
    </source>
</evidence>
<proteinExistence type="predicted"/>
<keyword evidence="4" id="KW-0046">Antibiotic resistance</keyword>
<evidence type="ECO:0000256" key="2">
    <source>
        <dbReference type="ARBA" id="ARBA00012865"/>
    </source>
</evidence>
<dbReference type="KEGG" id="hbi:HBZC1_00900"/>
<dbReference type="SMART" id="SM00671">
    <property type="entry name" value="SEL1"/>
    <property type="match status" value="4"/>
</dbReference>
<accession>F8KQS2</accession>
<dbReference type="eggNOG" id="COG0790">
    <property type="taxonomic scope" value="Bacteria"/>
</dbReference>
<reference evidence="5 6" key="1">
    <citation type="journal article" date="2011" name="J. Bacteriol.">
        <title>Genome sequence of Helicobacter bizzozeronii strain CIII-1, an isolate from human gastric mucosa.</title>
        <authorList>
            <person name="Schott T."/>
            <person name="Rossi M."/>
            <person name="Hanninen M.L."/>
        </authorList>
    </citation>
    <scope>NUCLEOTIDE SEQUENCE [LARGE SCALE GENOMIC DNA]</scope>
    <source>
        <strain evidence="5 6">CIII-1</strain>
    </source>
</reference>
<dbReference type="GO" id="GO:0008800">
    <property type="term" value="F:beta-lactamase activity"/>
    <property type="evidence" value="ECO:0007669"/>
    <property type="project" value="UniProtKB-EC"/>
</dbReference>
<dbReference type="PANTHER" id="PTHR11102:SF147">
    <property type="entry name" value="SEL1L ADAPTOR SUBUNIT OF ERAD E3 UBIQUITIN LIGASE"/>
    <property type="match status" value="1"/>
</dbReference>
<dbReference type="RefSeq" id="WP_013889595.1">
    <property type="nucleotide sequence ID" value="NC_015674.1"/>
</dbReference>
<keyword evidence="3" id="KW-1015">Disulfide bond</keyword>
<dbReference type="HOGENOM" id="CLU_830986_0_0_7"/>